<reference evidence="1 2" key="1">
    <citation type="submission" date="2022-06" db="EMBL/GenBank/DDBJ databases">
        <title>New Species of the Genus Actinoplanes, ActinopZanes ferrugineus.</title>
        <authorList>
            <person name="Ding P."/>
        </authorList>
    </citation>
    <scope>NUCLEOTIDE SEQUENCE [LARGE SCALE GENOMIC DNA]</scope>
    <source>
        <strain evidence="1 2">TRM88003</strain>
    </source>
</reference>
<gene>
    <name evidence="1" type="ORF">M1L60_24310</name>
</gene>
<comment type="caution">
    <text evidence="1">The sequence shown here is derived from an EMBL/GenBank/DDBJ whole genome shotgun (WGS) entry which is preliminary data.</text>
</comment>
<proteinExistence type="predicted"/>
<dbReference type="Proteomes" id="UP001523369">
    <property type="component" value="Unassembled WGS sequence"/>
</dbReference>
<dbReference type="RefSeq" id="WP_253239803.1">
    <property type="nucleotide sequence ID" value="NZ_JAMYJR010000027.1"/>
</dbReference>
<protein>
    <submittedName>
        <fullName evidence="1">Uncharacterized protein</fullName>
    </submittedName>
</protein>
<organism evidence="1 2">
    <name type="scientific">Paractinoplanes aksuensis</name>
    <dbReference type="NCBI Taxonomy" id="2939490"/>
    <lineage>
        <taxon>Bacteria</taxon>
        <taxon>Bacillati</taxon>
        <taxon>Actinomycetota</taxon>
        <taxon>Actinomycetes</taxon>
        <taxon>Micromonosporales</taxon>
        <taxon>Micromonosporaceae</taxon>
        <taxon>Paractinoplanes</taxon>
    </lineage>
</organism>
<sequence>MPALSRTESELFLAALGEPLNARRHELVLRFAQGNPLALGELFHAARTGATIEDSVVPITARLERAFASEVGALDPRARRLLLLAVAGVDISLAELMAAAATVGAGPGELGALEEHGLLTVSGGNLRFRHPLLRSTVYGRAALTERIAAHETLAAVVADPHRRAWHRAGAVLGWDDDIARELEEAARELARRGAPAEAAAALSRAAELTTGPRDRARRLVDAAEHARRAGLTDLVAELVGRARPLTDDPVVRLMLHTMRAGTAAFASATRPDLQPYADFARELAGRDAADFDENLLRLLWPMGPLVWLYGGDGPVVQQAVEHVLAIRTPRWSPWKWLLLAALDPPRFAERIVPRLDEMLALWESDPGALPVNFAHIVSAVQRVTRSVPLHEKIRDTLRAGGSGADQARHEVALATSRNVIGDPRGGLVAARVATRLSEALALPMQTAAGYAAEALAQAWLGDAAGSRAAFEASERTAPTAWPIVRANRHWAAGLLALSERRYREAWDHLGRTSVHATTYLWAIGDLTEAAVPAGETVAARAALADLHPDVLALDSPEVDATYERARALVD</sequence>
<accession>A0ABT1DSB1</accession>
<name>A0ABT1DSB1_9ACTN</name>
<evidence type="ECO:0000313" key="1">
    <source>
        <dbReference type="EMBL" id="MCO8273724.1"/>
    </source>
</evidence>
<keyword evidence="2" id="KW-1185">Reference proteome</keyword>
<evidence type="ECO:0000313" key="2">
    <source>
        <dbReference type="Proteomes" id="UP001523369"/>
    </source>
</evidence>
<dbReference type="EMBL" id="JAMYJR010000027">
    <property type="protein sequence ID" value="MCO8273724.1"/>
    <property type="molecule type" value="Genomic_DNA"/>
</dbReference>